<sequence>MNKTHINVIGAGLAGSEAAYQIAKRGIPVKLYEMRGVKATPQHKTDKFAELVCSNSFRGAAITNAVGLLKEEMRRLDSVMMQAAEKTQVPAGGALAVDREEFSAFITQAVSENPLIEVIRGEITDLPNLDEEITIIATGPLTSDALAAKIHAFNGGDGFYFYDAAAPIIDANTIDYDKVYKKSRYDKGEADYINCPMTKEEFNNFQQALITAEEAPLNSFEDLKVFEGCMPIEEMAKRGYKTMLFGPMKPVGLEYPDSYTGPRDGDFKTPYAVVQLRQDNASASLYNIVGFQTHLKWGEQKRVFQMIPGLENAEFVRYGVMHRNSYMDSPNLLKQTFQSRKQENLFFAGQMTGVEGYVESAASGLVAGINAARLFNGEEEIIFPQTTAIGALPYYITHTDSKHFQPMNVTFGIVKELDGPRIRDKKERYTKVAERALEDLSQIIEKM</sequence>
<comment type="subcellular location">
    <subcellularLocation>
        <location evidence="10">Cytoplasm</location>
    </subcellularLocation>
</comment>
<proteinExistence type="inferred from homology"/>
<evidence type="ECO:0000313" key="12">
    <source>
        <dbReference type="EMBL" id="SFL08399.1"/>
    </source>
</evidence>
<dbReference type="GO" id="GO:0005829">
    <property type="term" value="C:cytosol"/>
    <property type="evidence" value="ECO:0007669"/>
    <property type="project" value="TreeGrafter"/>
</dbReference>
<keyword evidence="2 10" id="KW-0963">Cytoplasm</keyword>
<dbReference type="SUPFAM" id="SSF51905">
    <property type="entry name" value="FAD/NAD(P)-binding domain"/>
    <property type="match status" value="1"/>
</dbReference>
<dbReference type="EMBL" id="CP118627">
    <property type="protein sequence ID" value="WEA14703.1"/>
    <property type="molecule type" value="Genomic_DNA"/>
</dbReference>
<keyword evidence="6 10" id="KW-0819">tRNA processing</keyword>
<keyword evidence="3 10" id="KW-0489">Methyltransferase</keyword>
<evidence type="ECO:0000313" key="13">
    <source>
        <dbReference type="EMBL" id="WEA14703.1"/>
    </source>
</evidence>
<gene>
    <name evidence="10 13" type="primary">trmFO</name>
    <name evidence="13" type="ORF">PWF74_04140</name>
    <name evidence="12" type="ORF">SAMN05216438_101158</name>
</gene>
<accession>A0A1I4ESW2</accession>
<keyword evidence="4 10" id="KW-0285">Flavoprotein</keyword>
<dbReference type="Pfam" id="PF01134">
    <property type="entry name" value="GIDA"/>
    <property type="match status" value="1"/>
</dbReference>
<comment type="catalytic activity">
    <reaction evidence="10">
        <text>uridine(54) in tRNA + (6R)-5,10-methylene-5,6,7,8-tetrahydrofolate + NADH + H(+) = 5-methyluridine(54) in tRNA + (6S)-5,6,7,8-tetrahydrofolate + NAD(+)</text>
        <dbReference type="Rhea" id="RHEA:16873"/>
        <dbReference type="Rhea" id="RHEA-COMP:10167"/>
        <dbReference type="Rhea" id="RHEA-COMP:10193"/>
        <dbReference type="ChEBI" id="CHEBI:15378"/>
        <dbReference type="ChEBI" id="CHEBI:15636"/>
        <dbReference type="ChEBI" id="CHEBI:57453"/>
        <dbReference type="ChEBI" id="CHEBI:57540"/>
        <dbReference type="ChEBI" id="CHEBI:57945"/>
        <dbReference type="ChEBI" id="CHEBI:65315"/>
        <dbReference type="ChEBI" id="CHEBI:74447"/>
        <dbReference type="EC" id="2.1.1.74"/>
    </reaction>
</comment>
<dbReference type="FunFam" id="3.50.50.60:FF:000040">
    <property type="entry name" value="Methylenetetrahydrofolate--tRNA-(uracil-5-)-methyltransferase TrmFO"/>
    <property type="match status" value="1"/>
</dbReference>
<organism evidence="12 14">
    <name type="scientific">Lactococcus garvieae</name>
    <dbReference type="NCBI Taxonomy" id="1363"/>
    <lineage>
        <taxon>Bacteria</taxon>
        <taxon>Bacillati</taxon>
        <taxon>Bacillota</taxon>
        <taxon>Bacilli</taxon>
        <taxon>Lactobacillales</taxon>
        <taxon>Streptococcaceae</taxon>
        <taxon>Lactococcus</taxon>
    </lineage>
</organism>
<evidence type="ECO:0000256" key="8">
    <source>
        <dbReference type="ARBA" id="ARBA00022857"/>
    </source>
</evidence>
<dbReference type="NCBIfam" id="TIGR00137">
    <property type="entry name" value="gid_trmFO"/>
    <property type="match status" value="1"/>
</dbReference>
<evidence type="ECO:0000256" key="9">
    <source>
        <dbReference type="ARBA" id="ARBA00023027"/>
    </source>
</evidence>
<evidence type="ECO:0000256" key="10">
    <source>
        <dbReference type="HAMAP-Rule" id="MF_01037"/>
    </source>
</evidence>
<dbReference type="PANTHER" id="PTHR11806:SF2">
    <property type="entry name" value="METHYLENETETRAHYDROFOLATE--TRNA-(URACIL-5-)-METHYLTRANSFERASE TRMFO"/>
    <property type="match status" value="1"/>
</dbReference>
<evidence type="ECO:0000259" key="11">
    <source>
        <dbReference type="Pfam" id="PF01134"/>
    </source>
</evidence>
<dbReference type="PROSITE" id="PS01281">
    <property type="entry name" value="GIDA_2"/>
    <property type="match status" value="1"/>
</dbReference>
<evidence type="ECO:0000256" key="3">
    <source>
        <dbReference type="ARBA" id="ARBA00022603"/>
    </source>
</evidence>
<evidence type="ECO:0000313" key="14">
    <source>
        <dbReference type="Proteomes" id="UP000181969"/>
    </source>
</evidence>
<keyword evidence="7 10" id="KW-0274">FAD</keyword>
<reference evidence="12 14" key="1">
    <citation type="submission" date="2016-10" db="EMBL/GenBank/DDBJ databases">
        <authorList>
            <person name="de Groot N.N."/>
        </authorList>
    </citation>
    <scope>NUCLEOTIDE SEQUENCE [LARGE SCALE GENOMIC DNA]</scope>
    <source>
        <strain evidence="12 14">M79</strain>
    </source>
</reference>
<evidence type="ECO:0000256" key="7">
    <source>
        <dbReference type="ARBA" id="ARBA00022827"/>
    </source>
</evidence>
<dbReference type="AlphaFoldDB" id="A0A1I4ESW2"/>
<dbReference type="GO" id="GO:0030488">
    <property type="term" value="P:tRNA methylation"/>
    <property type="evidence" value="ECO:0007669"/>
    <property type="project" value="TreeGrafter"/>
</dbReference>
<feature type="domain" description="MnmG N-terminal" evidence="11">
    <location>
        <begin position="6"/>
        <end position="378"/>
    </location>
</feature>
<name>A0A1I4ESW2_9LACT</name>
<dbReference type="InterPro" id="IPR036188">
    <property type="entry name" value="FAD/NAD-bd_sf"/>
</dbReference>
<keyword evidence="9 10" id="KW-0520">NAD</keyword>
<dbReference type="RefSeq" id="WP_042217745.1">
    <property type="nucleotide sequence ID" value="NZ_CAXVJC010000003.1"/>
</dbReference>
<dbReference type="InterPro" id="IPR040131">
    <property type="entry name" value="MnmG_N"/>
</dbReference>
<dbReference type="InterPro" id="IPR004417">
    <property type="entry name" value="TrmFO"/>
</dbReference>
<dbReference type="Proteomes" id="UP000181969">
    <property type="component" value="Unassembled WGS sequence"/>
</dbReference>
<evidence type="ECO:0000256" key="4">
    <source>
        <dbReference type="ARBA" id="ARBA00022630"/>
    </source>
</evidence>
<dbReference type="InterPro" id="IPR020595">
    <property type="entry name" value="MnmG-rel_CS"/>
</dbReference>
<keyword evidence="8 10" id="KW-0521">NADP</keyword>
<dbReference type="GO" id="GO:0002098">
    <property type="term" value="P:tRNA wobble uridine modification"/>
    <property type="evidence" value="ECO:0007669"/>
    <property type="project" value="TreeGrafter"/>
</dbReference>
<evidence type="ECO:0000256" key="2">
    <source>
        <dbReference type="ARBA" id="ARBA00022490"/>
    </source>
</evidence>
<comment type="catalytic activity">
    <reaction evidence="10">
        <text>uridine(54) in tRNA + (6R)-5,10-methylene-5,6,7,8-tetrahydrofolate + NADPH + H(+) = 5-methyluridine(54) in tRNA + (6S)-5,6,7,8-tetrahydrofolate + NADP(+)</text>
        <dbReference type="Rhea" id="RHEA:62372"/>
        <dbReference type="Rhea" id="RHEA-COMP:10167"/>
        <dbReference type="Rhea" id="RHEA-COMP:10193"/>
        <dbReference type="ChEBI" id="CHEBI:15378"/>
        <dbReference type="ChEBI" id="CHEBI:15636"/>
        <dbReference type="ChEBI" id="CHEBI:57453"/>
        <dbReference type="ChEBI" id="CHEBI:57783"/>
        <dbReference type="ChEBI" id="CHEBI:58349"/>
        <dbReference type="ChEBI" id="CHEBI:65315"/>
        <dbReference type="ChEBI" id="CHEBI:74447"/>
        <dbReference type="EC" id="2.1.1.74"/>
    </reaction>
</comment>
<dbReference type="EC" id="2.1.1.74" evidence="10"/>
<dbReference type="EMBL" id="FOTJ01000001">
    <property type="protein sequence ID" value="SFL08399.1"/>
    <property type="molecule type" value="Genomic_DNA"/>
</dbReference>
<dbReference type="GO" id="GO:0047151">
    <property type="term" value="F:tRNA (uracil(54)-C5)-methyltransferase activity, 5,10-methylenetetrahydrofolate-dependent"/>
    <property type="evidence" value="ECO:0007669"/>
    <property type="project" value="UniProtKB-UniRule"/>
</dbReference>
<dbReference type="HAMAP" id="MF_01037">
    <property type="entry name" value="TrmFO"/>
    <property type="match status" value="1"/>
</dbReference>
<protein>
    <recommendedName>
        <fullName evidence="10">Methylenetetrahydrofolate--tRNA-(uracil-5-)-methyltransferase TrmFO</fullName>
        <ecNumber evidence="10">2.1.1.74</ecNumber>
    </recommendedName>
    <alternativeName>
        <fullName evidence="10">Folate-dependent tRNA (uracil-5-)-methyltransferase</fullName>
    </alternativeName>
    <alternativeName>
        <fullName evidence="10">Folate-dependent tRNA(M-5-U54)-methyltransferase</fullName>
    </alternativeName>
</protein>
<feature type="binding site" evidence="10">
    <location>
        <begin position="10"/>
        <end position="15"/>
    </location>
    <ligand>
        <name>FAD</name>
        <dbReference type="ChEBI" id="CHEBI:57692"/>
    </ligand>
</feature>
<dbReference type="Proteomes" id="UP001217324">
    <property type="component" value="Chromosome"/>
</dbReference>
<dbReference type="Gene3D" id="3.50.50.60">
    <property type="entry name" value="FAD/NAD(P)-binding domain"/>
    <property type="match status" value="2"/>
</dbReference>
<evidence type="ECO:0000256" key="1">
    <source>
        <dbReference type="ARBA" id="ARBA00001974"/>
    </source>
</evidence>
<evidence type="ECO:0000256" key="5">
    <source>
        <dbReference type="ARBA" id="ARBA00022679"/>
    </source>
</evidence>
<dbReference type="FunFam" id="3.50.50.60:FF:000035">
    <property type="entry name" value="Methylenetetrahydrofolate--tRNA-(uracil-5-)-methyltransferase TrmFO"/>
    <property type="match status" value="1"/>
</dbReference>
<dbReference type="OrthoDB" id="9803114at2"/>
<comment type="function">
    <text evidence="10">Catalyzes the folate-dependent formation of 5-methyl-uridine at position 54 (M-5-U54) in all tRNAs.</text>
</comment>
<dbReference type="PANTHER" id="PTHR11806">
    <property type="entry name" value="GLUCOSE INHIBITED DIVISION PROTEIN A"/>
    <property type="match status" value="1"/>
</dbReference>
<comment type="similarity">
    <text evidence="10">Belongs to the MnmG family. TrmFO subfamily.</text>
</comment>
<dbReference type="InterPro" id="IPR002218">
    <property type="entry name" value="MnmG-rel"/>
</dbReference>
<evidence type="ECO:0000256" key="6">
    <source>
        <dbReference type="ARBA" id="ARBA00022694"/>
    </source>
</evidence>
<reference evidence="13" key="2">
    <citation type="submission" date="2023-02" db="EMBL/GenBank/DDBJ databases">
        <title>Comparative genomics and fermentation flavor characterization of five lactic acid bacteria reveal flavor biosynthesis metabolic pathways in fermented muskmelon puree.</title>
        <authorList>
            <person name="Yuan L."/>
            <person name="Li M."/>
            <person name="Xu X."/>
            <person name="Lao F."/>
            <person name="Wu J."/>
        </authorList>
    </citation>
    <scope>NUCLEOTIDE SEQUENCE</scope>
    <source>
        <strain evidence="13">Pa-2</strain>
    </source>
</reference>
<dbReference type="NCBIfam" id="NF003739">
    <property type="entry name" value="PRK05335.1"/>
    <property type="match status" value="1"/>
</dbReference>
<keyword evidence="5 10" id="KW-0808">Transferase</keyword>
<comment type="cofactor">
    <cofactor evidence="1 10">
        <name>FAD</name>
        <dbReference type="ChEBI" id="CHEBI:57692"/>
    </cofactor>
</comment>
<dbReference type="GO" id="GO:0050660">
    <property type="term" value="F:flavin adenine dinucleotide binding"/>
    <property type="evidence" value="ECO:0007669"/>
    <property type="project" value="UniProtKB-UniRule"/>
</dbReference>
<dbReference type="GeneID" id="61074266"/>